<protein>
    <submittedName>
        <fullName evidence="1">Uncharacterized protein</fullName>
    </submittedName>
</protein>
<sequence>MRRATVTGIWLLFKFAKRMREMGGRKSATSLSPYLPLGATETRTCHLPLPYLLLPPTPSPAPASLGPATVLPSYAPTGAKQL</sequence>
<evidence type="ECO:0000313" key="1">
    <source>
        <dbReference type="EMBL" id="CAH7670563.1"/>
    </source>
</evidence>
<organism evidence="1 2">
    <name type="scientific">Phakopsora pachyrhizi</name>
    <name type="common">Asian soybean rust disease fungus</name>
    <dbReference type="NCBI Taxonomy" id="170000"/>
    <lineage>
        <taxon>Eukaryota</taxon>
        <taxon>Fungi</taxon>
        <taxon>Dikarya</taxon>
        <taxon>Basidiomycota</taxon>
        <taxon>Pucciniomycotina</taxon>
        <taxon>Pucciniomycetes</taxon>
        <taxon>Pucciniales</taxon>
        <taxon>Phakopsoraceae</taxon>
        <taxon>Phakopsora</taxon>
    </lineage>
</organism>
<reference evidence="1" key="1">
    <citation type="submission" date="2022-06" db="EMBL/GenBank/DDBJ databases">
        <authorList>
            <consortium name="SYNGENTA / RWTH Aachen University"/>
        </authorList>
    </citation>
    <scope>NUCLEOTIDE SEQUENCE</scope>
</reference>
<keyword evidence="2" id="KW-1185">Reference proteome</keyword>
<dbReference type="AlphaFoldDB" id="A0AAV0AQ46"/>
<gene>
    <name evidence="1" type="ORF">PPACK8108_LOCUS5291</name>
</gene>
<accession>A0AAV0AQ46</accession>
<proteinExistence type="predicted"/>
<evidence type="ECO:0000313" key="2">
    <source>
        <dbReference type="Proteomes" id="UP001153365"/>
    </source>
</evidence>
<comment type="caution">
    <text evidence="1">The sequence shown here is derived from an EMBL/GenBank/DDBJ whole genome shotgun (WGS) entry which is preliminary data.</text>
</comment>
<dbReference type="EMBL" id="CALTRL010001021">
    <property type="protein sequence ID" value="CAH7670563.1"/>
    <property type="molecule type" value="Genomic_DNA"/>
</dbReference>
<name>A0AAV0AQ46_PHAPC</name>
<dbReference type="Proteomes" id="UP001153365">
    <property type="component" value="Unassembled WGS sequence"/>
</dbReference>